<dbReference type="PROSITE" id="PS51257">
    <property type="entry name" value="PROKAR_LIPOPROTEIN"/>
    <property type="match status" value="1"/>
</dbReference>
<dbReference type="Proteomes" id="UP001597073">
    <property type="component" value="Unassembled WGS sequence"/>
</dbReference>
<gene>
    <name evidence="3" type="ORF">ACFQZI_16340</name>
</gene>
<sequence length="82" mass="8069">MKRLFVYLFASVALSLSACTGNNKTGGEQADSGATNVGSSGAADTTIRSSAPAQTGTGGTDTSGNGKGTTNPTADTLKNNPK</sequence>
<feature type="compositionally biased region" description="Polar residues" evidence="1">
    <location>
        <begin position="71"/>
        <end position="82"/>
    </location>
</feature>
<feature type="region of interest" description="Disordered" evidence="1">
    <location>
        <begin position="20"/>
        <end position="82"/>
    </location>
</feature>
<name>A0ABW2ZJL1_9SPHI</name>
<evidence type="ECO:0000256" key="1">
    <source>
        <dbReference type="SAM" id="MobiDB-lite"/>
    </source>
</evidence>
<protein>
    <recommendedName>
        <fullName evidence="5">Lipoprotein</fullName>
    </recommendedName>
</protein>
<evidence type="ECO:0000313" key="3">
    <source>
        <dbReference type="EMBL" id="MFD0766433.1"/>
    </source>
</evidence>
<evidence type="ECO:0000256" key="2">
    <source>
        <dbReference type="SAM" id="SignalP"/>
    </source>
</evidence>
<dbReference type="RefSeq" id="WP_377144338.1">
    <property type="nucleotide sequence ID" value="NZ_JBHTIA010000012.1"/>
</dbReference>
<feature type="compositionally biased region" description="Gly residues" evidence="1">
    <location>
        <begin position="56"/>
        <end position="67"/>
    </location>
</feature>
<feature type="compositionally biased region" description="Polar residues" evidence="1">
    <location>
        <begin position="20"/>
        <end position="54"/>
    </location>
</feature>
<accession>A0ABW2ZJL1</accession>
<evidence type="ECO:0000313" key="4">
    <source>
        <dbReference type="Proteomes" id="UP001597073"/>
    </source>
</evidence>
<dbReference type="EMBL" id="JBHTIA010000012">
    <property type="protein sequence ID" value="MFD0766433.1"/>
    <property type="molecule type" value="Genomic_DNA"/>
</dbReference>
<reference evidence="4" key="1">
    <citation type="journal article" date="2019" name="Int. J. Syst. Evol. Microbiol.">
        <title>The Global Catalogue of Microorganisms (GCM) 10K type strain sequencing project: providing services to taxonomists for standard genome sequencing and annotation.</title>
        <authorList>
            <consortium name="The Broad Institute Genomics Platform"/>
            <consortium name="The Broad Institute Genome Sequencing Center for Infectious Disease"/>
            <person name="Wu L."/>
            <person name="Ma J."/>
        </authorList>
    </citation>
    <scope>NUCLEOTIDE SEQUENCE [LARGE SCALE GENOMIC DNA]</scope>
    <source>
        <strain evidence="4">CCUG 60742</strain>
    </source>
</reference>
<comment type="caution">
    <text evidence="3">The sequence shown here is derived from an EMBL/GenBank/DDBJ whole genome shotgun (WGS) entry which is preliminary data.</text>
</comment>
<feature type="signal peptide" evidence="2">
    <location>
        <begin position="1"/>
        <end position="18"/>
    </location>
</feature>
<feature type="chain" id="PRO_5047029878" description="Lipoprotein" evidence="2">
    <location>
        <begin position="19"/>
        <end position="82"/>
    </location>
</feature>
<keyword evidence="4" id="KW-1185">Reference proteome</keyword>
<proteinExistence type="predicted"/>
<organism evidence="3 4">
    <name type="scientific">Mucilaginibacter lutimaris</name>
    <dbReference type="NCBI Taxonomy" id="931629"/>
    <lineage>
        <taxon>Bacteria</taxon>
        <taxon>Pseudomonadati</taxon>
        <taxon>Bacteroidota</taxon>
        <taxon>Sphingobacteriia</taxon>
        <taxon>Sphingobacteriales</taxon>
        <taxon>Sphingobacteriaceae</taxon>
        <taxon>Mucilaginibacter</taxon>
    </lineage>
</organism>
<evidence type="ECO:0008006" key="5">
    <source>
        <dbReference type="Google" id="ProtNLM"/>
    </source>
</evidence>
<keyword evidence="2" id="KW-0732">Signal</keyword>